<accession>A0AAV3T8B9</accession>
<organism evidence="14 15">
    <name type="scientific">Natronoarchaeum mannanilyticum</name>
    <dbReference type="NCBI Taxonomy" id="926360"/>
    <lineage>
        <taxon>Archaea</taxon>
        <taxon>Methanobacteriati</taxon>
        <taxon>Methanobacteriota</taxon>
        <taxon>Stenosarchaea group</taxon>
        <taxon>Halobacteria</taxon>
        <taxon>Halobacteriales</taxon>
        <taxon>Natronoarchaeaceae</taxon>
    </lineage>
</organism>
<evidence type="ECO:0000313" key="14">
    <source>
        <dbReference type="EMBL" id="GAA0668207.1"/>
    </source>
</evidence>
<evidence type="ECO:0000256" key="7">
    <source>
        <dbReference type="ARBA" id="ARBA00022989"/>
    </source>
</evidence>
<evidence type="ECO:0000256" key="2">
    <source>
        <dbReference type="ARBA" id="ARBA00022670"/>
    </source>
</evidence>
<proteinExistence type="inferred from homology"/>
<feature type="region of interest" description="Disordered" evidence="11">
    <location>
        <begin position="294"/>
        <end position="368"/>
    </location>
</feature>
<evidence type="ECO:0000256" key="8">
    <source>
        <dbReference type="ARBA" id="ARBA00023049"/>
    </source>
</evidence>
<dbReference type="GO" id="GO:0004222">
    <property type="term" value="F:metalloendopeptidase activity"/>
    <property type="evidence" value="ECO:0007669"/>
    <property type="project" value="InterPro"/>
</dbReference>
<feature type="transmembrane region" description="Helical" evidence="12">
    <location>
        <begin position="191"/>
        <end position="215"/>
    </location>
</feature>
<dbReference type="InterPro" id="IPR001915">
    <property type="entry name" value="Peptidase_M48"/>
</dbReference>
<comment type="cofactor">
    <cofactor evidence="10">
        <name>Zn(2+)</name>
        <dbReference type="ChEBI" id="CHEBI:29105"/>
    </cofactor>
    <text evidence="10">Binds 1 zinc ion per subunit.</text>
</comment>
<keyword evidence="6 10" id="KW-0862">Zinc</keyword>
<evidence type="ECO:0000256" key="5">
    <source>
        <dbReference type="ARBA" id="ARBA00022801"/>
    </source>
</evidence>
<dbReference type="PANTHER" id="PTHR43221">
    <property type="entry name" value="PROTEASE HTPX"/>
    <property type="match status" value="1"/>
</dbReference>
<keyword evidence="8 10" id="KW-0482">Metalloprotease</keyword>
<comment type="similarity">
    <text evidence="10">Belongs to the peptidase M48 family.</text>
</comment>
<dbReference type="InterPro" id="IPR050083">
    <property type="entry name" value="HtpX_protease"/>
</dbReference>
<evidence type="ECO:0000259" key="13">
    <source>
        <dbReference type="Pfam" id="PF01435"/>
    </source>
</evidence>
<evidence type="ECO:0000256" key="12">
    <source>
        <dbReference type="SAM" id="Phobius"/>
    </source>
</evidence>
<evidence type="ECO:0000256" key="9">
    <source>
        <dbReference type="ARBA" id="ARBA00023136"/>
    </source>
</evidence>
<dbReference type="GO" id="GO:0006508">
    <property type="term" value="P:proteolysis"/>
    <property type="evidence" value="ECO:0007669"/>
    <property type="project" value="UniProtKB-KW"/>
</dbReference>
<evidence type="ECO:0000256" key="4">
    <source>
        <dbReference type="ARBA" id="ARBA00022723"/>
    </source>
</evidence>
<keyword evidence="7 12" id="KW-1133">Transmembrane helix</keyword>
<evidence type="ECO:0000256" key="3">
    <source>
        <dbReference type="ARBA" id="ARBA00022692"/>
    </source>
</evidence>
<dbReference type="GO" id="GO:0046872">
    <property type="term" value="F:metal ion binding"/>
    <property type="evidence" value="ECO:0007669"/>
    <property type="project" value="UniProtKB-KW"/>
</dbReference>
<feature type="transmembrane region" description="Helical" evidence="12">
    <location>
        <begin position="6"/>
        <end position="35"/>
    </location>
</feature>
<evidence type="ECO:0000256" key="6">
    <source>
        <dbReference type="ARBA" id="ARBA00022833"/>
    </source>
</evidence>
<gene>
    <name evidence="14" type="ORF">GCM10009020_12450</name>
</gene>
<dbReference type="EMBL" id="BAAADV010000001">
    <property type="protein sequence ID" value="GAA0668207.1"/>
    <property type="molecule type" value="Genomic_DNA"/>
</dbReference>
<dbReference type="Proteomes" id="UP001500420">
    <property type="component" value="Unassembled WGS sequence"/>
</dbReference>
<feature type="transmembrane region" description="Helical" evidence="12">
    <location>
        <begin position="47"/>
        <end position="65"/>
    </location>
</feature>
<dbReference type="PANTHER" id="PTHR43221:SF2">
    <property type="entry name" value="PROTEASE HTPX HOMOLOG"/>
    <property type="match status" value="1"/>
</dbReference>
<sequence length="368" mass="40076">MGAVFLAFLALNVLFVRTAIWFVTGFVFGVALLIAGTVPDFSGVTPPLWLVGALVALFIAAQYGYSRHQMAGALVDQSYDADLTAFATRRAQQLDVPAPSVYVAEYERPNSMIYGSRRSATIVLTRGLVESADESTLDAVVAHELGHLKNGDLWLMTTLNALPVLAKKLRGWASWLRGTIAGGDGGNGGSLFVLLVALMLGALAIVFRAASLLVFRLFSRYREYAADATAAELVGAPEQVAAALAELDEGHGPPDADARERAAELRQACFLPHGLGERTEDAGLDYDVSLQLDEDDSGFSGTDADDSSGMRWDRVDEIESRNEDQPMQRLERQRAESESPTTWVRERFLPDTHPSTADRIERVQSLRE</sequence>
<keyword evidence="9 12" id="KW-0472">Membrane</keyword>
<keyword evidence="2 10" id="KW-0645">Protease</keyword>
<name>A0AAV3T8B9_9EURY</name>
<keyword evidence="15" id="KW-1185">Reference proteome</keyword>
<evidence type="ECO:0000313" key="15">
    <source>
        <dbReference type="Proteomes" id="UP001500420"/>
    </source>
</evidence>
<evidence type="ECO:0000256" key="1">
    <source>
        <dbReference type="ARBA" id="ARBA00022475"/>
    </source>
</evidence>
<comment type="caution">
    <text evidence="14">The sequence shown here is derived from an EMBL/GenBank/DDBJ whole genome shotgun (WGS) entry which is preliminary data.</text>
</comment>
<feature type="compositionally biased region" description="Basic and acidic residues" evidence="11">
    <location>
        <begin position="311"/>
        <end position="337"/>
    </location>
</feature>
<feature type="compositionally biased region" description="Basic and acidic residues" evidence="11">
    <location>
        <begin position="344"/>
        <end position="368"/>
    </location>
</feature>
<reference evidence="14 15" key="1">
    <citation type="journal article" date="2019" name="Int. J. Syst. Evol. Microbiol.">
        <title>The Global Catalogue of Microorganisms (GCM) 10K type strain sequencing project: providing services to taxonomists for standard genome sequencing and annotation.</title>
        <authorList>
            <consortium name="The Broad Institute Genomics Platform"/>
            <consortium name="The Broad Institute Genome Sequencing Center for Infectious Disease"/>
            <person name="Wu L."/>
            <person name="Ma J."/>
        </authorList>
    </citation>
    <scope>NUCLEOTIDE SEQUENCE [LARGE SCALE GENOMIC DNA]</scope>
    <source>
        <strain evidence="14 15">JCM 16328</strain>
    </source>
</reference>
<evidence type="ECO:0000256" key="11">
    <source>
        <dbReference type="SAM" id="MobiDB-lite"/>
    </source>
</evidence>
<dbReference type="AlphaFoldDB" id="A0AAV3T8B9"/>
<keyword evidence="3 12" id="KW-0812">Transmembrane</keyword>
<keyword evidence="4" id="KW-0479">Metal-binding</keyword>
<keyword evidence="5 10" id="KW-0378">Hydrolase</keyword>
<evidence type="ECO:0000256" key="10">
    <source>
        <dbReference type="RuleBase" id="RU003983"/>
    </source>
</evidence>
<dbReference type="Gene3D" id="3.30.2010.10">
    <property type="entry name" value="Metalloproteases ('zincins'), catalytic domain"/>
    <property type="match status" value="1"/>
</dbReference>
<keyword evidence="1" id="KW-1003">Cell membrane</keyword>
<feature type="domain" description="Peptidase M48" evidence="13">
    <location>
        <begin position="80"/>
        <end position="365"/>
    </location>
</feature>
<protein>
    <recommendedName>
        <fullName evidence="13">Peptidase M48 domain-containing protein</fullName>
    </recommendedName>
</protein>
<dbReference type="Pfam" id="PF01435">
    <property type="entry name" value="Peptidase_M48"/>
    <property type="match status" value="1"/>
</dbReference>